<name>L8WSF0_THACA</name>
<sequence length="359" mass="38962">MINRAYRHLNINPQAANALTPIPNLDERQSGETKIVTPATTIPPPAPSNPIAARRVSVSAANKPIINKPSSEQPVEAAELAGKRIVGWGITQENDQPTPVLVLLVKGENDKASTRYELHVADRGVNRPPAQRTHLRPDPGFLSPDLLGPYKQDSFEESSAIEATNDLQLGVRIISAALVPRPGRAWENNGAVRLVEHLALRLVLDPPPEPSEAAESGLGHNRTASKGGPKTLFVRARTTERDRARNNNLGSHVPNDGSDEEADHVGDRTSIGEDVILVRLCIGYFVKCWTTDSLRQFRALLSINMTSGVGSGDDDLRDSRFVIEPGCRSSQSAGLPGKWEPSYALIRQHCRTGLDIPAP</sequence>
<keyword evidence="3" id="KW-1185">Reference proteome</keyword>
<comment type="caution">
    <text evidence="2">The sequence shown here is derived from an EMBL/GenBank/DDBJ whole genome shotgun (WGS) entry which is preliminary data.</text>
</comment>
<evidence type="ECO:0000313" key="3">
    <source>
        <dbReference type="Proteomes" id="UP000011668"/>
    </source>
</evidence>
<protein>
    <submittedName>
        <fullName evidence="2">Uncharacterized protein</fullName>
    </submittedName>
</protein>
<dbReference type="AlphaFoldDB" id="L8WSF0"/>
<dbReference type="OrthoDB" id="3194855at2759"/>
<evidence type="ECO:0000313" key="2">
    <source>
        <dbReference type="EMBL" id="ELU39722.1"/>
    </source>
</evidence>
<evidence type="ECO:0000256" key="1">
    <source>
        <dbReference type="SAM" id="MobiDB-lite"/>
    </source>
</evidence>
<proteinExistence type="predicted"/>
<feature type="region of interest" description="Disordered" evidence="1">
    <location>
        <begin position="206"/>
        <end position="266"/>
    </location>
</feature>
<organism evidence="2 3">
    <name type="scientific">Thanatephorus cucumeris (strain AG1-IA)</name>
    <name type="common">Rice sheath blight fungus</name>
    <name type="synonym">Rhizoctonia solani</name>
    <dbReference type="NCBI Taxonomy" id="983506"/>
    <lineage>
        <taxon>Eukaryota</taxon>
        <taxon>Fungi</taxon>
        <taxon>Dikarya</taxon>
        <taxon>Basidiomycota</taxon>
        <taxon>Agaricomycotina</taxon>
        <taxon>Agaricomycetes</taxon>
        <taxon>Cantharellales</taxon>
        <taxon>Ceratobasidiaceae</taxon>
        <taxon>Rhizoctonia</taxon>
        <taxon>Rhizoctonia solani AG-1</taxon>
    </lineage>
</organism>
<dbReference type="HOGENOM" id="CLU_772026_0_0_1"/>
<gene>
    <name evidence="2" type="ORF">AG1IA_06250</name>
</gene>
<reference evidence="2 3" key="1">
    <citation type="journal article" date="2013" name="Nat. Commun.">
        <title>The evolution and pathogenic mechanisms of the rice sheath blight pathogen.</title>
        <authorList>
            <person name="Zheng A."/>
            <person name="Lin R."/>
            <person name="Xu L."/>
            <person name="Qin P."/>
            <person name="Tang C."/>
            <person name="Ai P."/>
            <person name="Zhang D."/>
            <person name="Liu Y."/>
            <person name="Sun Z."/>
            <person name="Feng H."/>
            <person name="Wang Y."/>
            <person name="Chen Y."/>
            <person name="Liang X."/>
            <person name="Fu R."/>
            <person name="Li Q."/>
            <person name="Zhang J."/>
            <person name="Yu X."/>
            <person name="Xie Z."/>
            <person name="Ding L."/>
            <person name="Guan P."/>
            <person name="Tang J."/>
            <person name="Liang Y."/>
            <person name="Wang S."/>
            <person name="Deng Q."/>
            <person name="Li S."/>
            <person name="Zhu J."/>
            <person name="Wang L."/>
            <person name="Liu H."/>
            <person name="Li P."/>
        </authorList>
    </citation>
    <scope>NUCLEOTIDE SEQUENCE [LARGE SCALE GENOMIC DNA]</scope>
    <source>
        <strain evidence="3">AG-1 IA</strain>
    </source>
</reference>
<dbReference type="Proteomes" id="UP000011668">
    <property type="component" value="Unassembled WGS sequence"/>
</dbReference>
<accession>L8WSF0</accession>
<dbReference type="EMBL" id="AFRT01001639">
    <property type="protein sequence ID" value="ELU39722.1"/>
    <property type="molecule type" value="Genomic_DNA"/>
</dbReference>